<feature type="coiled-coil region" evidence="1">
    <location>
        <begin position="81"/>
        <end position="129"/>
    </location>
</feature>
<reference evidence="3" key="2">
    <citation type="journal article" date="2016" name="Int. J. Syst. Evol. Microbiol.">
        <title>Caldimicrobium thiodismutans sp. nov., a sulfur-disproportionating bacterium isolated from a hot spring.</title>
        <authorList>
            <person name="Kojima H."/>
            <person name="Umezawa K."/>
            <person name="Fukui M."/>
        </authorList>
    </citation>
    <scope>NUCLEOTIDE SEQUENCE [LARGE SCALE GENOMIC DNA]</scope>
    <source>
        <strain evidence="3">TF1</strain>
    </source>
</reference>
<keyword evidence="3" id="KW-1185">Reference proteome</keyword>
<name>A0A0U5AW40_9BACT</name>
<protein>
    <recommendedName>
        <fullName evidence="4">DUF3782 domain-containing protein</fullName>
    </recommendedName>
</protein>
<organism evidence="2 3">
    <name type="scientific">Caldimicrobium thiodismutans</name>
    <dbReference type="NCBI Taxonomy" id="1653476"/>
    <lineage>
        <taxon>Bacteria</taxon>
        <taxon>Pseudomonadati</taxon>
        <taxon>Thermodesulfobacteriota</taxon>
        <taxon>Thermodesulfobacteria</taxon>
        <taxon>Thermodesulfobacteriales</taxon>
        <taxon>Thermodesulfobacteriaceae</taxon>
        <taxon>Caldimicrobium</taxon>
    </lineage>
</organism>
<evidence type="ECO:0008006" key="4">
    <source>
        <dbReference type="Google" id="ProtNLM"/>
    </source>
</evidence>
<reference evidence="2 3" key="1">
    <citation type="journal article" date="2016" name="Int. J. Syst. Evol. Microbiol.">
        <title>Caldimicrobium thiodismutans sp. nov., a sulfur-disproportionating bacterium isolated from a hot spring, and emended description of the genus Caldimicrobium.</title>
        <authorList>
            <person name="Kojima H."/>
            <person name="Umezawa K."/>
            <person name="Fukui M."/>
        </authorList>
    </citation>
    <scope>NUCLEOTIDE SEQUENCE [LARGE SCALE GENOMIC DNA]</scope>
    <source>
        <strain evidence="2 3">TF1</strain>
    </source>
</reference>
<gene>
    <name evidence="2" type="ORF">THC_0207</name>
</gene>
<dbReference type="Gene3D" id="1.20.5.170">
    <property type="match status" value="1"/>
</dbReference>
<dbReference type="KEGG" id="cthi:THC_0207"/>
<dbReference type="PATRIC" id="fig|1653476.3.peg.213"/>
<sequence>MDTTAMTFDPEKETMSEEAKLIQDMEKYEIRTFGDFIRVLLFKPEWLEFLRSIILTHELIELPRVFQGFLEKEFRPLKEDVSSLKNDVSVLKEDVRELKVRVDKLEKDVDKLKQDVNILKQDVEILKKDMAYIKGEFGRFKGSDFERKICERYYAYFGRALKKLKRIQMEEILPLLDKAEEAGLITEDEADEIRRLDLILQGVIKSTGKRVVLAVEVSYSLYGDDLERALRRADILSTLLKEEVIPTLVCVEAQEELIKEADEKGIYLLKTSY</sequence>
<keyword evidence="1" id="KW-0175">Coiled coil</keyword>
<dbReference type="AlphaFoldDB" id="A0A0U5AW40"/>
<dbReference type="Proteomes" id="UP000068196">
    <property type="component" value="Chromosome"/>
</dbReference>
<dbReference type="RefSeq" id="WP_231938358.1">
    <property type="nucleotide sequence ID" value="NZ_AP014945.1"/>
</dbReference>
<evidence type="ECO:0000313" key="3">
    <source>
        <dbReference type="Proteomes" id="UP000068196"/>
    </source>
</evidence>
<dbReference type="EMBL" id="AP014945">
    <property type="protein sequence ID" value="BAU22607.1"/>
    <property type="molecule type" value="Genomic_DNA"/>
</dbReference>
<evidence type="ECO:0000256" key="1">
    <source>
        <dbReference type="SAM" id="Coils"/>
    </source>
</evidence>
<dbReference type="Gene3D" id="1.20.5.190">
    <property type="match status" value="1"/>
</dbReference>
<proteinExistence type="predicted"/>
<accession>A0A0U5AW40</accession>
<evidence type="ECO:0000313" key="2">
    <source>
        <dbReference type="EMBL" id="BAU22607.1"/>
    </source>
</evidence>